<evidence type="ECO:0000259" key="4">
    <source>
        <dbReference type="PROSITE" id="PS51118"/>
    </source>
</evidence>
<dbReference type="CDD" id="cd00090">
    <property type="entry name" value="HTH_ARSR"/>
    <property type="match status" value="1"/>
</dbReference>
<dbReference type="OrthoDB" id="370168at2"/>
<dbReference type="PANTHER" id="PTHR33204">
    <property type="entry name" value="TRANSCRIPTIONAL REGULATOR, MARR FAMILY"/>
    <property type="match status" value="1"/>
</dbReference>
<evidence type="ECO:0000313" key="6">
    <source>
        <dbReference type="Proteomes" id="UP000198878"/>
    </source>
</evidence>
<protein>
    <submittedName>
        <fullName evidence="5">DNA-binding transcriptional regulator, HxlR family</fullName>
    </submittedName>
</protein>
<evidence type="ECO:0000256" key="2">
    <source>
        <dbReference type="ARBA" id="ARBA00023125"/>
    </source>
</evidence>
<dbReference type="Gene3D" id="1.10.10.10">
    <property type="entry name" value="Winged helix-like DNA-binding domain superfamily/Winged helix DNA-binding domain"/>
    <property type="match status" value="1"/>
</dbReference>
<keyword evidence="2 5" id="KW-0238">DNA-binding</keyword>
<sequence length="131" mass="14420">MSNICEAAGADFTSAGGGTYSRTLVGLFTSKWSAFAMELLEAGPLRFGELRRRLGVSPKVLTQTLRKLEEYGLVKRVVYPGVPLRVEYSLTEVGCGAAGLLRELRNWVTENLDEILRAPLSEDTQEPDIDL</sequence>
<evidence type="ECO:0000256" key="1">
    <source>
        <dbReference type="ARBA" id="ARBA00023015"/>
    </source>
</evidence>
<accession>A0A1H5RJF0</accession>
<dbReference type="PANTHER" id="PTHR33204:SF37">
    <property type="entry name" value="HTH-TYPE TRANSCRIPTIONAL REGULATOR YODB"/>
    <property type="match status" value="1"/>
</dbReference>
<dbReference type="GO" id="GO:0003677">
    <property type="term" value="F:DNA binding"/>
    <property type="evidence" value="ECO:0007669"/>
    <property type="project" value="UniProtKB-KW"/>
</dbReference>
<keyword evidence="3" id="KW-0804">Transcription</keyword>
<reference evidence="6" key="1">
    <citation type="submission" date="2016-10" db="EMBL/GenBank/DDBJ databases">
        <authorList>
            <person name="Varghese N."/>
            <person name="Submissions S."/>
        </authorList>
    </citation>
    <scope>NUCLEOTIDE SEQUENCE [LARGE SCALE GENOMIC DNA]</scope>
    <source>
        <strain evidence="6">DSM 44654</strain>
    </source>
</reference>
<gene>
    <name evidence="5" type="ORF">SAMN05421837_1235</name>
</gene>
<dbReference type="InterPro" id="IPR011991">
    <property type="entry name" value="ArsR-like_HTH"/>
</dbReference>
<keyword evidence="6" id="KW-1185">Reference proteome</keyword>
<dbReference type="InterPro" id="IPR036388">
    <property type="entry name" value="WH-like_DNA-bd_sf"/>
</dbReference>
<dbReference type="InterPro" id="IPR036390">
    <property type="entry name" value="WH_DNA-bd_sf"/>
</dbReference>
<keyword evidence="1" id="KW-0805">Transcription regulation</keyword>
<dbReference type="SUPFAM" id="SSF46785">
    <property type="entry name" value="Winged helix' DNA-binding domain"/>
    <property type="match status" value="1"/>
</dbReference>
<dbReference type="RefSeq" id="WP_086678607.1">
    <property type="nucleotide sequence ID" value="NZ_FNUJ01000023.1"/>
</dbReference>
<dbReference type="STRING" id="218821.SAMN05421837_1235"/>
<feature type="domain" description="HTH hxlR-type" evidence="4">
    <location>
        <begin position="5"/>
        <end position="116"/>
    </location>
</feature>
<dbReference type="AlphaFoldDB" id="A0A1H5RJF0"/>
<dbReference type="PROSITE" id="PS51118">
    <property type="entry name" value="HTH_HXLR"/>
    <property type="match status" value="1"/>
</dbReference>
<name>A0A1H5RJF0_9PSEU</name>
<dbReference type="EMBL" id="FNUJ01000023">
    <property type="protein sequence ID" value="SEF38485.1"/>
    <property type="molecule type" value="Genomic_DNA"/>
</dbReference>
<organism evidence="5 6">
    <name type="scientific">Amycolatopsis pretoriensis</name>
    <dbReference type="NCBI Taxonomy" id="218821"/>
    <lineage>
        <taxon>Bacteria</taxon>
        <taxon>Bacillati</taxon>
        <taxon>Actinomycetota</taxon>
        <taxon>Actinomycetes</taxon>
        <taxon>Pseudonocardiales</taxon>
        <taxon>Pseudonocardiaceae</taxon>
        <taxon>Amycolatopsis</taxon>
    </lineage>
</organism>
<evidence type="ECO:0000313" key="5">
    <source>
        <dbReference type="EMBL" id="SEF38485.1"/>
    </source>
</evidence>
<evidence type="ECO:0000256" key="3">
    <source>
        <dbReference type="ARBA" id="ARBA00023163"/>
    </source>
</evidence>
<proteinExistence type="predicted"/>
<dbReference type="InterPro" id="IPR002577">
    <property type="entry name" value="HTH_HxlR"/>
</dbReference>
<dbReference type="Proteomes" id="UP000198878">
    <property type="component" value="Unassembled WGS sequence"/>
</dbReference>
<dbReference type="Pfam" id="PF01638">
    <property type="entry name" value="HxlR"/>
    <property type="match status" value="1"/>
</dbReference>